<dbReference type="PROSITE" id="PS50850">
    <property type="entry name" value="MFS"/>
    <property type="match status" value="1"/>
</dbReference>
<dbReference type="InterPro" id="IPR036259">
    <property type="entry name" value="MFS_trans_sf"/>
</dbReference>
<dbReference type="PANTHER" id="PTHR23530:SF1">
    <property type="entry name" value="PERMEASE, MAJOR FACILITATOR SUPERFAMILY-RELATED"/>
    <property type="match status" value="1"/>
</dbReference>
<evidence type="ECO:0000256" key="2">
    <source>
        <dbReference type="ARBA" id="ARBA00022448"/>
    </source>
</evidence>
<evidence type="ECO:0000256" key="1">
    <source>
        <dbReference type="ARBA" id="ARBA00004651"/>
    </source>
</evidence>
<feature type="transmembrane region" description="Helical" evidence="6">
    <location>
        <begin position="36"/>
        <end position="54"/>
    </location>
</feature>
<evidence type="ECO:0000259" key="7">
    <source>
        <dbReference type="PROSITE" id="PS50850"/>
    </source>
</evidence>
<comment type="caution">
    <text evidence="8">The sequence shown here is derived from an EMBL/GenBank/DDBJ whole genome shotgun (WGS) entry which is preliminary data.</text>
</comment>
<dbReference type="PANTHER" id="PTHR23530">
    <property type="entry name" value="TRANSPORT PROTEIN-RELATED"/>
    <property type="match status" value="1"/>
</dbReference>
<feature type="transmembrane region" description="Helical" evidence="6">
    <location>
        <begin position="163"/>
        <end position="183"/>
    </location>
</feature>
<feature type="transmembrane region" description="Helical" evidence="6">
    <location>
        <begin position="93"/>
        <end position="118"/>
    </location>
</feature>
<feature type="transmembrane region" description="Helical" evidence="6">
    <location>
        <begin position="306"/>
        <end position="331"/>
    </location>
</feature>
<feature type="transmembrane region" description="Helical" evidence="6">
    <location>
        <begin position="372"/>
        <end position="393"/>
    </location>
</feature>
<dbReference type="RefSeq" id="WP_040473347.1">
    <property type="nucleotide sequence ID" value="NZ_AYZO01000009.1"/>
</dbReference>
<dbReference type="InterPro" id="IPR020846">
    <property type="entry name" value="MFS_dom"/>
</dbReference>
<dbReference type="Gene3D" id="1.20.1250.20">
    <property type="entry name" value="MFS general substrate transporter like domains"/>
    <property type="match status" value="1"/>
</dbReference>
<evidence type="ECO:0000256" key="4">
    <source>
        <dbReference type="ARBA" id="ARBA00022989"/>
    </source>
</evidence>
<dbReference type="InterPro" id="IPR011701">
    <property type="entry name" value="MFS"/>
</dbReference>
<keyword evidence="3 6" id="KW-0812">Transmembrane</keyword>
<keyword evidence="4 6" id="KW-1133">Transmembrane helix</keyword>
<evidence type="ECO:0000313" key="8">
    <source>
        <dbReference type="EMBL" id="KRN13789.1"/>
    </source>
</evidence>
<feature type="transmembrane region" description="Helical" evidence="6">
    <location>
        <begin position="217"/>
        <end position="234"/>
    </location>
</feature>
<name>A0ABR5PY61_9LACO</name>
<protein>
    <submittedName>
        <fullName evidence="8">Permease of the major facilitator superfamily</fullName>
    </submittedName>
</protein>
<proteinExistence type="predicted"/>
<dbReference type="SUPFAM" id="SSF103473">
    <property type="entry name" value="MFS general substrate transporter"/>
    <property type="match status" value="1"/>
</dbReference>
<sequence>MKKYKYIYYYISILYTVGVSLWSGTIYLFMRHVGYNYSQINLFLSIFWIVTFFAEIPSGYIADRFGYLKTIIVSAIIRAIGLLILAFSPFNLAYMVLSGILTAIGDSLQSGTMDSWIANKSSIHHAKNELGSIYSGYRIIATPITMLATFVGANILGNINLQLPLIAGAFFLIITSFTILPLLRYDSQNLQSNVKIWSGMNLVSDVKEAVKHERKTLGLILLLLPIAIISSGPLDQWQIYFQHGKYVNSGTISVFMTLSGMLAITIYNRFVSKKQLKDNNQLKLIVISSVMMTFTIWAVVMTKSNYYASLAIFMIHTMFGSVENLIAGVVLQTAIETENRRATIISVSNALDAGIEVVALAANGYLSDRYGIGPAWISLAICGLVIFLIGYLVSRKRLV</sequence>
<dbReference type="InterPro" id="IPR053160">
    <property type="entry name" value="MFS_DHA3_Transporter"/>
</dbReference>
<keyword evidence="5 6" id="KW-0472">Membrane</keyword>
<feature type="transmembrane region" description="Helical" evidence="6">
    <location>
        <begin position="7"/>
        <end position="30"/>
    </location>
</feature>
<gene>
    <name evidence="8" type="ORF">FC38_GL001843</name>
</gene>
<dbReference type="Pfam" id="PF07690">
    <property type="entry name" value="MFS_1"/>
    <property type="match status" value="1"/>
</dbReference>
<feature type="transmembrane region" description="Helical" evidence="6">
    <location>
        <begin position="343"/>
        <end position="366"/>
    </location>
</feature>
<dbReference type="Proteomes" id="UP000051521">
    <property type="component" value="Unassembled WGS sequence"/>
</dbReference>
<dbReference type="EMBL" id="AYZO01000009">
    <property type="protein sequence ID" value="KRN13789.1"/>
    <property type="molecule type" value="Genomic_DNA"/>
</dbReference>
<reference evidence="8 9" key="1">
    <citation type="journal article" date="2015" name="Genome Announc.">
        <title>Expanding the biotechnology potential of lactobacilli through comparative genomics of 213 strains and associated genera.</title>
        <authorList>
            <person name="Sun Z."/>
            <person name="Harris H.M."/>
            <person name="McCann A."/>
            <person name="Guo C."/>
            <person name="Argimon S."/>
            <person name="Zhang W."/>
            <person name="Yang X."/>
            <person name="Jeffery I.B."/>
            <person name="Cooney J.C."/>
            <person name="Kagawa T.F."/>
            <person name="Liu W."/>
            <person name="Song Y."/>
            <person name="Salvetti E."/>
            <person name="Wrobel A."/>
            <person name="Rasinkangas P."/>
            <person name="Parkhill J."/>
            <person name="Rea M.C."/>
            <person name="O'Sullivan O."/>
            <person name="Ritari J."/>
            <person name="Douillard F.P."/>
            <person name="Paul Ross R."/>
            <person name="Yang R."/>
            <person name="Briner A.E."/>
            <person name="Felis G.E."/>
            <person name="de Vos W.M."/>
            <person name="Barrangou R."/>
            <person name="Klaenhammer T.R."/>
            <person name="Caufield P.W."/>
            <person name="Cui Y."/>
            <person name="Zhang H."/>
            <person name="O'Toole P.W."/>
        </authorList>
    </citation>
    <scope>NUCLEOTIDE SEQUENCE [LARGE SCALE GENOMIC DNA]</scope>
    <source>
        <strain evidence="8 9">DSM 23908</strain>
    </source>
</reference>
<accession>A0ABR5PY61</accession>
<evidence type="ECO:0000256" key="6">
    <source>
        <dbReference type="SAM" id="Phobius"/>
    </source>
</evidence>
<evidence type="ECO:0000313" key="9">
    <source>
        <dbReference type="Proteomes" id="UP000051521"/>
    </source>
</evidence>
<comment type="subcellular location">
    <subcellularLocation>
        <location evidence="1">Cell membrane</location>
        <topology evidence="1">Multi-pass membrane protein</topology>
    </subcellularLocation>
</comment>
<keyword evidence="2" id="KW-0813">Transport</keyword>
<keyword evidence="9" id="KW-1185">Reference proteome</keyword>
<organism evidence="8 9">
    <name type="scientific">Lactobacillus gigeriorum DSM 23908 = CRBIP 24.85</name>
    <dbReference type="NCBI Taxonomy" id="1423751"/>
    <lineage>
        <taxon>Bacteria</taxon>
        <taxon>Bacillati</taxon>
        <taxon>Bacillota</taxon>
        <taxon>Bacilli</taxon>
        <taxon>Lactobacillales</taxon>
        <taxon>Lactobacillaceae</taxon>
        <taxon>Lactobacillus</taxon>
    </lineage>
</organism>
<evidence type="ECO:0000256" key="5">
    <source>
        <dbReference type="ARBA" id="ARBA00023136"/>
    </source>
</evidence>
<feature type="transmembrane region" description="Helical" evidence="6">
    <location>
        <begin position="282"/>
        <end position="300"/>
    </location>
</feature>
<feature type="transmembrane region" description="Helical" evidence="6">
    <location>
        <begin position="246"/>
        <end position="270"/>
    </location>
</feature>
<evidence type="ECO:0000256" key="3">
    <source>
        <dbReference type="ARBA" id="ARBA00022692"/>
    </source>
</evidence>
<feature type="domain" description="Major facilitator superfamily (MFS) profile" evidence="7">
    <location>
        <begin position="1"/>
        <end position="398"/>
    </location>
</feature>